<dbReference type="GO" id="GO:0006355">
    <property type="term" value="P:regulation of DNA-templated transcription"/>
    <property type="evidence" value="ECO:0007669"/>
    <property type="project" value="InterPro"/>
</dbReference>
<evidence type="ECO:0008006" key="3">
    <source>
        <dbReference type="Google" id="ProtNLM"/>
    </source>
</evidence>
<evidence type="ECO:0000313" key="2">
    <source>
        <dbReference type="Proteomes" id="UP000008366"/>
    </source>
</evidence>
<dbReference type="Proteomes" id="UP000008366">
    <property type="component" value="Unassembled WGS sequence"/>
</dbReference>
<sequence>MWHVYAHIMSVMGRRLQLLLDQERYDRVAAEAQRSGRSVAAVIREAIDLRFESSHRERRAAAAANLVRLAALARARADDSSGPGEGSVALDEAYAAELERKLATR</sequence>
<dbReference type="STRING" id="1184609.KILIM_039_00340"/>
<name>K6WB55_9MICO</name>
<gene>
    <name evidence="1" type="ORF">KILIM_039_00340</name>
</gene>
<dbReference type="EMBL" id="BAHD01000039">
    <property type="protein sequence ID" value="GAB96460.1"/>
    <property type="molecule type" value="Genomic_DNA"/>
</dbReference>
<evidence type="ECO:0000313" key="1">
    <source>
        <dbReference type="EMBL" id="GAB96460.1"/>
    </source>
</evidence>
<keyword evidence="2" id="KW-1185">Reference proteome</keyword>
<reference evidence="1 2" key="1">
    <citation type="submission" date="2012-08" db="EMBL/GenBank/DDBJ databases">
        <title>Whole genome shotgun sequence of Kineosphaera limosa NBRC 100340.</title>
        <authorList>
            <person name="Yoshida I."/>
            <person name="Isaki S."/>
            <person name="Hosoyama A."/>
            <person name="Tsuchikane K."/>
            <person name="Katsumata H."/>
            <person name="Ando Y."/>
            <person name="Ohji S."/>
            <person name="Hamada M."/>
            <person name="Tamura T."/>
            <person name="Yamazoe A."/>
            <person name="Yamazaki S."/>
            <person name="Fujita N."/>
        </authorList>
    </citation>
    <scope>NUCLEOTIDE SEQUENCE [LARGE SCALE GENOMIC DNA]</scope>
    <source>
        <strain evidence="1 2">NBRC 100340</strain>
    </source>
</reference>
<comment type="caution">
    <text evidence="1">The sequence shown here is derived from an EMBL/GenBank/DDBJ whole genome shotgun (WGS) entry which is preliminary data.</text>
</comment>
<accession>K6WB55</accession>
<organism evidence="1 2">
    <name type="scientific">Kineosphaera limosa NBRC 100340</name>
    <dbReference type="NCBI Taxonomy" id="1184609"/>
    <lineage>
        <taxon>Bacteria</taxon>
        <taxon>Bacillati</taxon>
        <taxon>Actinomycetota</taxon>
        <taxon>Actinomycetes</taxon>
        <taxon>Micrococcales</taxon>
        <taxon>Dermatophilaceae</taxon>
        <taxon>Kineosphaera</taxon>
    </lineage>
</organism>
<dbReference type="AlphaFoldDB" id="K6WB55"/>
<protein>
    <recommendedName>
        <fullName evidence="3">Ribbon-helix-helix protein CopG domain-containing protein</fullName>
    </recommendedName>
</protein>
<proteinExistence type="predicted"/>
<dbReference type="eggNOG" id="ENOG5031XI3">
    <property type="taxonomic scope" value="Bacteria"/>
</dbReference>